<dbReference type="EMBL" id="CADCTP010000199">
    <property type="protein sequence ID" value="CAA9256242.1"/>
    <property type="molecule type" value="Genomic_DNA"/>
</dbReference>
<evidence type="ECO:0000313" key="2">
    <source>
        <dbReference type="EMBL" id="CAA9256242.1"/>
    </source>
</evidence>
<proteinExistence type="predicted"/>
<keyword evidence="1" id="KW-0732">Signal</keyword>
<dbReference type="AlphaFoldDB" id="A0A6J4IM73"/>
<reference evidence="2" key="1">
    <citation type="submission" date="2020-02" db="EMBL/GenBank/DDBJ databases">
        <authorList>
            <person name="Meier V. D."/>
        </authorList>
    </citation>
    <scope>NUCLEOTIDE SEQUENCE</scope>
    <source>
        <strain evidence="2">AVDCRST_MAG41</strain>
    </source>
</reference>
<organism evidence="2">
    <name type="scientific">uncultured Mycobacteriales bacterium</name>
    <dbReference type="NCBI Taxonomy" id="581187"/>
    <lineage>
        <taxon>Bacteria</taxon>
        <taxon>Bacillati</taxon>
        <taxon>Actinomycetota</taxon>
        <taxon>Actinomycetes</taxon>
        <taxon>Mycobacteriales</taxon>
        <taxon>environmental samples</taxon>
    </lineage>
</organism>
<name>A0A6J4IM73_9ACTN</name>
<feature type="non-terminal residue" evidence="2">
    <location>
        <position position="42"/>
    </location>
</feature>
<sequence length="42" mass="3878">MRRTATVLVLAAGLAAGCGAGDDGPVDLAVTTPPASATAAAP</sequence>
<evidence type="ECO:0000256" key="1">
    <source>
        <dbReference type="SAM" id="SignalP"/>
    </source>
</evidence>
<feature type="chain" id="PRO_5039039280" evidence="1">
    <location>
        <begin position="21"/>
        <end position="42"/>
    </location>
</feature>
<gene>
    <name evidence="2" type="ORF">AVDCRST_MAG41-2189</name>
</gene>
<feature type="signal peptide" evidence="1">
    <location>
        <begin position="1"/>
        <end position="20"/>
    </location>
</feature>
<protein>
    <submittedName>
        <fullName evidence="2">Uncharacterized protein</fullName>
    </submittedName>
</protein>
<dbReference type="PROSITE" id="PS51257">
    <property type="entry name" value="PROKAR_LIPOPROTEIN"/>
    <property type="match status" value="1"/>
</dbReference>
<accession>A0A6J4IM73</accession>